<reference evidence="2" key="1">
    <citation type="submission" date="2022-10" db="EMBL/GenBank/DDBJ databases">
        <title>Culturing micro-colonial fungi from biological soil crusts in the Mojave desert and describing Neophaeococcomyces mojavensis, and introducing the new genera and species Taxawa tesnikishii.</title>
        <authorList>
            <person name="Kurbessoian T."/>
            <person name="Stajich J.E."/>
        </authorList>
    </citation>
    <scope>NUCLEOTIDE SEQUENCE</scope>
    <source>
        <strain evidence="2">TK_41</strain>
    </source>
</reference>
<evidence type="ECO:0000259" key="1">
    <source>
        <dbReference type="Pfam" id="PF00724"/>
    </source>
</evidence>
<dbReference type="InterPro" id="IPR013785">
    <property type="entry name" value="Aldolase_TIM"/>
</dbReference>
<dbReference type="EMBL" id="JAPDRK010000009">
    <property type="protein sequence ID" value="KAJ9608852.1"/>
    <property type="molecule type" value="Genomic_DNA"/>
</dbReference>
<dbReference type="AlphaFoldDB" id="A0AA38X947"/>
<dbReference type="InterPro" id="IPR045247">
    <property type="entry name" value="Oye-like"/>
</dbReference>
<keyword evidence="3" id="KW-1185">Reference proteome</keyword>
<dbReference type="Gene3D" id="3.20.20.70">
    <property type="entry name" value="Aldolase class I"/>
    <property type="match status" value="1"/>
</dbReference>
<dbReference type="Proteomes" id="UP001172673">
    <property type="component" value="Unassembled WGS sequence"/>
</dbReference>
<dbReference type="PANTHER" id="PTHR22893:SF91">
    <property type="entry name" value="NADPH DEHYDROGENASE 2-RELATED"/>
    <property type="match status" value="1"/>
</dbReference>
<comment type="caution">
    <text evidence="2">The sequence shown here is derived from an EMBL/GenBank/DDBJ whole genome shotgun (WGS) entry which is preliminary data.</text>
</comment>
<protein>
    <recommendedName>
        <fullName evidence="1">NADH:flavin oxidoreductase/NADH oxidase N-terminal domain-containing protein</fullName>
    </recommendedName>
</protein>
<proteinExistence type="predicted"/>
<organism evidence="2 3">
    <name type="scientific">Cladophialophora chaetospira</name>
    <dbReference type="NCBI Taxonomy" id="386627"/>
    <lineage>
        <taxon>Eukaryota</taxon>
        <taxon>Fungi</taxon>
        <taxon>Dikarya</taxon>
        <taxon>Ascomycota</taxon>
        <taxon>Pezizomycotina</taxon>
        <taxon>Eurotiomycetes</taxon>
        <taxon>Chaetothyriomycetidae</taxon>
        <taxon>Chaetothyriales</taxon>
        <taxon>Herpotrichiellaceae</taxon>
        <taxon>Cladophialophora</taxon>
    </lineage>
</organism>
<evidence type="ECO:0000313" key="2">
    <source>
        <dbReference type="EMBL" id="KAJ9608852.1"/>
    </source>
</evidence>
<dbReference type="PANTHER" id="PTHR22893">
    <property type="entry name" value="NADH OXIDOREDUCTASE-RELATED"/>
    <property type="match status" value="1"/>
</dbReference>
<name>A0AA38X947_9EURO</name>
<accession>A0AA38X947</accession>
<dbReference type="Pfam" id="PF00724">
    <property type="entry name" value="Oxidored_FMN"/>
    <property type="match status" value="1"/>
</dbReference>
<feature type="domain" description="NADH:flavin oxidoreductase/NADH oxidase N-terminal" evidence="1">
    <location>
        <begin position="11"/>
        <end position="202"/>
    </location>
</feature>
<evidence type="ECO:0000313" key="3">
    <source>
        <dbReference type="Proteomes" id="UP001172673"/>
    </source>
</evidence>
<dbReference type="GO" id="GO:0016491">
    <property type="term" value="F:oxidoreductase activity"/>
    <property type="evidence" value="ECO:0007669"/>
    <property type="project" value="InterPro"/>
</dbReference>
<dbReference type="SUPFAM" id="SSF51395">
    <property type="entry name" value="FMN-linked oxidoreductases"/>
    <property type="match status" value="1"/>
</dbReference>
<dbReference type="GO" id="GO:0010181">
    <property type="term" value="F:FMN binding"/>
    <property type="evidence" value="ECO:0007669"/>
    <property type="project" value="InterPro"/>
</dbReference>
<dbReference type="InterPro" id="IPR001155">
    <property type="entry name" value="OxRdtase_FMN_N"/>
</dbReference>
<gene>
    <name evidence="2" type="ORF">H2200_006623</name>
</gene>
<sequence>MEQLITPIKHLQKPLEIGPLKLRNRFGMSSISRNRSDGTYPNELNAEYFYQRALGGAGFIAAGGALIEPQGTPMRETPQINTHEHMLAWKKVVDKVHTVPGSIFFCQLWHCGRMTYKDAKIQKDYGKPTIAPSAIQARMGISPDNDGVYDLEPGLDKGYSTPTAIEDPSTVVEQFRQSAILAKQAGFDGVELHGANGYLVSQRARFALECVDALVEVWGPHRVGIKLTPALGRGDLGMWPVERQIEQFTYLIKELDKRPLAYIMLVRYLEWMDMEVDGKMRGPLHPVWATYRHLIKNAKVFLNGAISLVEAEELLKDNTGDVIIFGRPWLINPDFANAAIAGKEKELNFVYNFDHFAQYPPGNQAKGYVDYPFVTSDYKYSAPLLVAGK</sequence>